<comment type="caution">
    <text evidence="1">The sequence shown here is derived from an EMBL/GenBank/DDBJ whole genome shotgun (WGS) entry which is preliminary data.</text>
</comment>
<dbReference type="Proteomes" id="UP001175211">
    <property type="component" value="Unassembled WGS sequence"/>
</dbReference>
<organism evidence="1 2">
    <name type="scientific">Armillaria tabescens</name>
    <name type="common">Ringless honey mushroom</name>
    <name type="synonym">Agaricus tabescens</name>
    <dbReference type="NCBI Taxonomy" id="1929756"/>
    <lineage>
        <taxon>Eukaryota</taxon>
        <taxon>Fungi</taxon>
        <taxon>Dikarya</taxon>
        <taxon>Basidiomycota</taxon>
        <taxon>Agaricomycotina</taxon>
        <taxon>Agaricomycetes</taxon>
        <taxon>Agaricomycetidae</taxon>
        <taxon>Agaricales</taxon>
        <taxon>Marasmiineae</taxon>
        <taxon>Physalacriaceae</taxon>
        <taxon>Desarmillaria</taxon>
    </lineage>
</organism>
<protein>
    <submittedName>
        <fullName evidence="1">Uncharacterized protein</fullName>
    </submittedName>
</protein>
<dbReference type="RefSeq" id="XP_060337587.1">
    <property type="nucleotide sequence ID" value="XM_060469205.1"/>
</dbReference>
<dbReference type="GO" id="GO:0042729">
    <property type="term" value="C:DASH complex"/>
    <property type="evidence" value="ECO:0007669"/>
    <property type="project" value="InterPro"/>
</dbReference>
<dbReference type="Pfam" id="PF08656">
    <property type="entry name" value="DASH_Dad3"/>
    <property type="match status" value="1"/>
</dbReference>
<sequence>MTIPNPQNYLATVTWNDIYKSPSTSHLSLSPFESEVFRESAKLAANVKLVAIKAETVSVEPNEVLLYRLIELEEKMWLALTLFKTSYGTSSANSRARNLLSASNPHSELIEPGTECYHSRNAASFPPRIEKESAISPKLILEANLVDHLFLSTGIQYASSGNLRDDTTYKPTLQGGLISWGYRIKLGYSGKDADERTNMLRR</sequence>
<dbReference type="GO" id="GO:0072686">
    <property type="term" value="C:mitotic spindle"/>
    <property type="evidence" value="ECO:0007669"/>
    <property type="project" value="InterPro"/>
</dbReference>
<dbReference type="InterPro" id="IPR013965">
    <property type="entry name" value="DASH_Dad3"/>
</dbReference>
<dbReference type="GO" id="GO:0008608">
    <property type="term" value="P:attachment of spindle microtubules to kinetochore"/>
    <property type="evidence" value="ECO:0007669"/>
    <property type="project" value="InterPro"/>
</dbReference>
<dbReference type="EMBL" id="JAUEPS010000003">
    <property type="protein sequence ID" value="KAK0466995.1"/>
    <property type="molecule type" value="Genomic_DNA"/>
</dbReference>
<evidence type="ECO:0000313" key="2">
    <source>
        <dbReference type="Proteomes" id="UP001175211"/>
    </source>
</evidence>
<proteinExistence type="predicted"/>
<dbReference type="AlphaFoldDB" id="A0AA39U4R2"/>
<accession>A0AA39U4R2</accession>
<name>A0AA39U4R2_ARMTA</name>
<gene>
    <name evidence="1" type="ORF">EV420DRAFT_1474401</name>
</gene>
<reference evidence="1" key="1">
    <citation type="submission" date="2023-06" db="EMBL/GenBank/DDBJ databases">
        <authorList>
            <consortium name="Lawrence Berkeley National Laboratory"/>
            <person name="Ahrendt S."/>
            <person name="Sahu N."/>
            <person name="Indic B."/>
            <person name="Wong-Bajracharya J."/>
            <person name="Merenyi Z."/>
            <person name="Ke H.-M."/>
            <person name="Monk M."/>
            <person name="Kocsube S."/>
            <person name="Drula E."/>
            <person name="Lipzen A."/>
            <person name="Balint B."/>
            <person name="Henrissat B."/>
            <person name="Andreopoulos B."/>
            <person name="Martin F.M."/>
            <person name="Harder C.B."/>
            <person name="Rigling D."/>
            <person name="Ford K.L."/>
            <person name="Foster G.D."/>
            <person name="Pangilinan J."/>
            <person name="Papanicolaou A."/>
            <person name="Barry K."/>
            <person name="LaButti K."/>
            <person name="Viragh M."/>
            <person name="Koriabine M."/>
            <person name="Yan M."/>
            <person name="Riley R."/>
            <person name="Champramary S."/>
            <person name="Plett K.L."/>
            <person name="Tsai I.J."/>
            <person name="Slot J."/>
            <person name="Sipos G."/>
            <person name="Plett J."/>
            <person name="Nagy L.G."/>
            <person name="Grigoriev I.V."/>
        </authorList>
    </citation>
    <scope>NUCLEOTIDE SEQUENCE</scope>
    <source>
        <strain evidence="1">CCBAS 213</strain>
    </source>
</reference>
<dbReference type="GeneID" id="85352753"/>
<evidence type="ECO:0000313" key="1">
    <source>
        <dbReference type="EMBL" id="KAK0466995.1"/>
    </source>
</evidence>
<keyword evidence="2" id="KW-1185">Reference proteome</keyword>